<protein>
    <submittedName>
        <fullName evidence="2">TorA specific chaperone</fullName>
    </submittedName>
</protein>
<dbReference type="SUPFAM" id="SSF89155">
    <property type="entry name" value="TorD-like"/>
    <property type="match status" value="1"/>
</dbReference>
<dbReference type="RefSeq" id="WP_074215718.1">
    <property type="nucleotide sequence ID" value="NZ_FSRG01000003.1"/>
</dbReference>
<proteinExistence type="predicted"/>
<dbReference type="InterPro" id="IPR050289">
    <property type="entry name" value="TorD/DmsD_chaperones"/>
</dbReference>
<evidence type="ECO:0000313" key="2">
    <source>
        <dbReference type="EMBL" id="SIN80729.1"/>
    </source>
</evidence>
<gene>
    <name evidence="2" type="ORF">SAMN02745161_0888</name>
</gene>
<dbReference type="Pfam" id="PF02613">
    <property type="entry name" value="Nitrate_red_del"/>
    <property type="match status" value="1"/>
</dbReference>
<name>A0A1N6ECH4_9BACT</name>
<evidence type="ECO:0000313" key="3">
    <source>
        <dbReference type="Proteomes" id="UP000184694"/>
    </source>
</evidence>
<dbReference type="InterPro" id="IPR020945">
    <property type="entry name" value="DMSO/NO3_reduct_chaperone"/>
</dbReference>
<dbReference type="OrthoDB" id="9795302at2"/>
<dbReference type="AlphaFoldDB" id="A0A1N6ECH4"/>
<evidence type="ECO:0000256" key="1">
    <source>
        <dbReference type="ARBA" id="ARBA00023186"/>
    </source>
</evidence>
<dbReference type="GO" id="GO:0051259">
    <property type="term" value="P:protein complex oligomerization"/>
    <property type="evidence" value="ECO:0007669"/>
    <property type="project" value="InterPro"/>
</dbReference>
<dbReference type="EMBL" id="FSRG01000003">
    <property type="protein sequence ID" value="SIN80729.1"/>
    <property type="molecule type" value="Genomic_DNA"/>
</dbReference>
<keyword evidence="1" id="KW-0143">Chaperone</keyword>
<dbReference type="STRING" id="1121457.SAMN02745161_0888"/>
<dbReference type="InterPro" id="IPR036386">
    <property type="entry name" value="HscB_C_sf"/>
</dbReference>
<reference evidence="3" key="1">
    <citation type="submission" date="2016-11" db="EMBL/GenBank/DDBJ databases">
        <authorList>
            <person name="Varghese N."/>
            <person name="Submissions S."/>
        </authorList>
    </citation>
    <scope>NUCLEOTIDE SEQUENCE [LARGE SCALE GENOMIC DNA]</scope>
    <source>
        <strain evidence="3">DSM 17456</strain>
    </source>
</reference>
<accession>A0A1N6ECH4</accession>
<sequence>MKKYEPKLLPEVRSALYCWFSSLLGKELTAEQVFSYQQGEGRDWLASLSQIPEFAPWSSTVEARFKKGDASSISLDMSCEFARLFLGAGGMRSVPPYESVFTSGSASTHQQAETDVRSIMADYGLGVSSDFTEPCDHLAVLLEFMSVLCTEDQMVEEPFVSLARQQLFIKEHLLNWLPEFANMCVQVEPDGFYSLVVKGLVSFVQADAKDLQVALSVPKKDNLITMYQRGERV</sequence>
<dbReference type="NCBIfam" id="NF003442">
    <property type="entry name" value="PRK04976.1"/>
    <property type="match status" value="1"/>
</dbReference>
<dbReference type="PANTHER" id="PTHR34227">
    <property type="entry name" value="CHAPERONE PROTEIN YCDY"/>
    <property type="match status" value="1"/>
</dbReference>
<dbReference type="PANTHER" id="PTHR34227:SF11">
    <property type="entry name" value="CHAPERONE PROTEIN TORD"/>
    <property type="match status" value="1"/>
</dbReference>
<dbReference type="Gene3D" id="1.20.1280.20">
    <property type="entry name" value="HscB, C-terminal domain"/>
    <property type="match status" value="1"/>
</dbReference>
<keyword evidence="3" id="KW-1185">Reference proteome</keyword>
<dbReference type="Gene3D" id="1.20.120.1820">
    <property type="match status" value="1"/>
</dbReference>
<dbReference type="Proteomes" id="UP000184694">
    <property type="component" value="Unassembled WGS sequence"/>
</dbReference>
<organism evidence="2 3">
    <name type="scientific">Halodesulfovibrio marinisediminis DSM 17456</name>
    <dbReference type="NCBI Taxonomy" id="1121457"/>
    <lineage>
        <taxon>Bacteria</taxon>
        <taxon>Pseudomonadati</taxon>
        <taxon>Thermodesulfobacteriota</taxon>
        <taxon>Desulfovibrionia</taxon>
        <taxon>Desulfovibrionales</taxon>
        <taxon>Desulfovibrionaceae</taxon>
        <taxon>Halodesulfovibrio</taxon>
    </lineage>
</organism>
<dbReference type="InterPro" id="IPR036411">
    <property type="entry name" value="TorD-like_sf"/>
</dbReference>